<keyword evidence="3 7" id="KW-0472">Membrane</keyword>
<dbReference type="GO" id="GO:0009897">
    <property type="term" value="C:external side of plasma membrane"/>
    <property type="evidence" value="ECO:0000318"/>
    <property type="project" value="GO_Central"/>
</dbReference>
<keyword evidence="5" id="KW-0325">Glycoprotein</keyword>
<evidence type="ECO:0000313" key="10">
    <source>
        <dbReference type="RefSeq" id="XP_031747687.1"/>
    </source>
</evidence>
<dbReference type="Pfam" id="PF07686">
    <property type="entry name" value="V-set"/>
    <property type="match status" value="2"/>
</dbReference>
<dbReference type="InterPro" id="IPR013783">
    <property type="entry name" value="Ig-like_fold"/>
</dbReference>
<dbReference type="RefSeq" id="XP_031747687.1">
    <property type="nucleotide sequence ID" value="XM_031891827.1"/>
</dbReference>
<dbReference type="InterPro" id="IPR036179">
    <property type="entry name" value="Ig-like_dom_sf"/>
</dbReference>
<keyword evidence="4" id="KW-1015">Disulfide bond</keyword>
<dbReference type="SUPFAM" id="SSF48726">
    <property type="entry name" value="Immunoglobulin"/>
    <property type="match status" value="3"/>
</dbReference>
<dbReference type="SMART" id="SM00406">
    <property type="entry name" value="IGv"/>
    <property type="match status" value="2"/>
</dbReference>
<evidence type="ECO:0000256" key="1">
    <source>
        <dbReference type="ARBA" id="ARBA00004370"/>
    </source>
</evidence>
<dbReference type="SMART" id="SM00409">
    <property type="entry name" value="IG"/>
    <property type="match status" value="2"/>
</dbReference>
<dbReference type="GeneID" id="100495374"/>
<dbReference type="InterPro" id="IPR003599">
    <property type="entry name" value="Ig_sub"/>
</dbReference>
<evidence type="ECO:0000313" key="11">
    <source>
        <dbReference type="Xenbase" id="XB-GENE-29082675"/>
    </source>
</evidence>
<evidence type="ECO:0000313" key="9">
    <source>
        <dbReference type="Proteomes" id="UP000008143"/>
    </source>
</evidence>
<dbReference type="PANTHER" id="PTHR24100">
    <property type="entry name" value="BUTYROPHILIN"/>
    <property type="match status" value="1"/>
</dbReference>
<dbReference type="GO" id="GO:0050863">
    <property type="term" value="P:regulation of T cell activation"/>
    <property type="evidence" value="ECO:0007669"/>
    <property type="project" value="UniProtKB-ARBA"/>
</dbReference>
<dbReference type="GO" id="GO:0005102">
    <property type="term" value="F:signaling receptor binding"/>
    <property type="evidence" value="ECO:0000318"/>
    <property type="project" value="GO_Central"/>
</dbReference>
<dbReference type="InterPro" id="IPR013106">
    <property type="entry name" value="Ig_V-set"/>
</dbReference>
<accession>A0A8J1IQ15</accession>
<keyword evidence="7" id="KW-0812">Transmembrane</keyword>
<gene>
    <name evidence="10 11" type="primary">LOC100495374</name>
</gene>
<dbReference type="GO" id="GO:0050852">
    <property type="term" value="P:T cell receptor signaling pathway"/>
    <property type="evidence" value="ECO:0000318"/>
    <property type="project" value="GO_Central"/>
</dbReference>
<dbReference type="InterPro" id="IPR050504">
    <property type="entry name" value="IgSF_BTN/MOG"/>
</dbReference>
<feature type="domain" description="Ig-like" evidence="8">
    <location>
        <begin position="47"/>
        <end position="185"/>
    </location>
</feature>
<name>A0A8J1IQ15_XENTR</name>
<dbReference type="OrthoDB" id="9049620at2759"/>
<proteinExistence type="predicted"/>
<dbReference type="KEGG" id="xtr:100495374"/>
<evidence type="ECO:0000256" key="5">
    <source>
        <dbReference type="ARBA" id="ARBA00023180"/>
    </source>
</evidence>
<evidence type="ECO:0000256" key="6">
    <source>
        <dbReference type="ARBA" id="ARBA00023319"/>
    </source>
</evidence>
<sequence length="514" mass="58374">MAVQTQEKYCLLREDPDLQRRDHCWSRHTDSGTGFTRLGCWLVIMGPAILKIVHFFGLFILCSMFEGSLSVRFTVSSTTSVVAALGSDVVLPCHLTPEMNAEKMEIRWFKPMYQPYVHLYINGKDDYTAQMPQFANRTELLKENITRGIFPLKIRNVTAQDSGEYYCFVESTEHHGMAAVQLQVTAVGSLPVITSNTFTSNDTAFCGSCGWLPEPSLIWTDTQGNRVIPSMGNVYKDEKSFYCIFSIIFLPNASNITCTVSNSINQSKYDSRQIRGNKDEVIKRLRAAPDNCEFGCLLERMLPTMHLIQLVAIGLLFGASESQSGRFTVSAGPPVSASIGSNAALHCNLVPQMNAENMTIRWFRTSFIPYVHMYNRGEEDQSMQMVQFANRTELLKQNITRGGVALLIRNVTFQDLGTYFCHFESDRLHGMTTVQLNSTEMKPFPSYHCQHDIRAIIIACFIMYISLLLCLCIQWMKLREKKKEIRKYIVVLPALIAFNIDICYTAKEKLSWEI</sequence>
<dbReference type="FunFam" id="2.60.40.10:FF:000142">
    <property type="entry name" value="V-set domain-containing T-cell activation inhibitor 1"/>
    <property type="match status" value="2"/>
</dbReference>
<dbReference type="Pfam" id="PF22705">
    <property type="entry name" value="C2-set_3"/>
    <property type="match status" value="1"/>
</dbReference>
<keyword evidence="7" id="KW-1133">Transmembrane helix</keyword>
<dbReference type="Xenbase" id="XB-GENE-29082675">
    <property type="gene designation" value="LOC100495374"/>
</dbReference>
<dbReference type="PROSITE" id="PS50835">
    <property type="entry name" value="IG_LIKE"/>
    <property type="match status" value="2"/>
</dbReference>
<dbReference type="PANTHER" id="PTHR24100:SF144">
    <property type="entry name" value="SELECTION AND UPKEEP OF INTRAEPITHELIAL T-CELLS PROTEIN 2 ISOFORM X1"/>
    <property type="match status" value="1"/>
</dbReference>
<feature type="transmembrane region" description="Helical" evidence="7">
    <location>
        <begin position="38"/>
        <end position="61"/>
    </location>
</feature>
<evidence type="ECO:0000256" key="7">
    <source>
        <dbReference type="SAM" id="Phobius"/>
    </source>
</evidence>
<comment type="subcellular location">
    <subcellularLocation>
        <location evidence="1">Membrane</location>
    </subcellularLocation>
</comment>
<evidence type="ECO:0000256" key="4">
    <source>
        <dbReference type="ARBA" id="ARBA00023157"/>
    </source>
</evidence>
<dbReference type="Proteomes" id="UP000008143">
    <property type="component" value="Chromosome 8"/>
</dbReference>
<reference evidence="10" key="1">
    <citation type="submission" date="2025-08" db="UniProtKB">
        <authorList>
            <consortium name="RefSeq"/>
        </authorList>
    </citation>
    <scope>IDENTIFICATION</scope>
    <source>
        <strain evidence="10">Nigerian</strain>
        <tissue evidence="10">Liver and blood</tissue>
    </source>
</reference>
<keyword evidence="2" id="KW-0732">Signal</keyword>
<keyword evidence="9" id="KW-1185">Reference proteome</keyword>
<dbReference type="InterPro" id="IPR053896">
    <property type="entry name" value="BTN3A2-like_Ig-C"/>
</dbReference>
<dbReference type="GO" id="GO:1903037">
    <property type="term" value="P:regulation of leukocyte cell-cell adhesion"/>
    <property type="evidence" value="ECO:0007669"/>
    <property type="project" value="UniProtKB-ARBA"/>
</dbReference>
<dbReference type="OMA" id="IYWNQRE"/>
<organism evidence="9 10">
    <name type="scientific">Xenopus tropicalis</name>
    <name type="common">Western clawed frog</name>
    <name type="synonym">Silurana tropicalis</name>
    <dbReference type="NCBI Taxonomy" id="8364"/>
    <lineage>
        <taxon>Eukaryota</taxon>
        <taxon>Metazoa</taxon>
        <taxon>Chordata</taxon>
        <taxon>Craniata</taxon>
        <taxon>Vertebrata</taxon>
        <taxon>Euteleostomi</taxon>
        <taxon>Amphibia</taxon>
        <taxon>Batrachia</taxon>
        <taxon>Anura</taxon>
        <taxon>Pipoidea</taxon>
        <taxon>Pipidae</taxon>
        <taxon>Xenopodinae</taxon>
        <taxon>Xenopus</taxon>
        <taxon>Silurana</taxon>
    </lineage>
</organism>
<dbReference type="FunFam" id="2.60.40.10:FF:001877">
    <property type="entry name" value="LOC100170443 protein"/>
    <property type="match status" value="1"/>
</dbReference>
<dbReference type="GO" id="GO:0001817">
    <property type="term" value="P:regulation of cytokine production"/>
    <property type="evidence" value="ECO:0000318"/>
    <property type="project" value="GO_Central"/>
</dbReference>
<feature type="domain" description="Ig-like" evidence="8">
    <location>
        <begin position="303"/>
        <end position="437"/>
    </location>
</feature>
<protein>
    <submittedName>
        <fullName evidence="10">Butyrophilin-like protein 2</fullName>
    </submittedName>
</protein>
<evidence type="ECO:0000256" key="2">
    <source>
        <dbReference type="ARBA" id="ARBA00022729"/>
    </source>
</evidence>
<evidence type="ECO:0000259" key="8">
    <source>
        <dbReference type="PROSITE" id="PS50835"/>
    </source>
</evidence>
<keyword evidence="6" id="KW-0393">Immunoglobulin domain</keyword>
<dbReference type="AlphaFoldDB" id="A0A8J1IQ15"/>
<feature type="transmembrane region" description="Helical" evidence="7">
    <location>
        <begin position="455"/>
        <end position="476"/>
    </location>
</feature>
<evidence type="ECO:0000256" key="3">
    <source>
        <dbReference type="ARBA" id="ARBA00023136"/>
    </source>
</evidence>
<dbReference type="InterPro" id="IPR007110">
    <property type="entry name" value="Ig-like_dom"/>
</dbReference>
<dbReference type="Gene3D" id="2.60.40.10">
    <property type="entry name" value="Immunoglobulins"/>
    <property type="match status" value="3"/>
</dbReference>
<dbReference type="AGR" id="Xenbase:XB-GENE-29082675"/>
<feature type="transmembrane region" description="Helical" evidence="7">
    <location>
        <begin position="488"/>
        <end position="507"/>
    </location>
</feature>